<evidence type="ECO:0000256" key="3">
    <source>
        <dbReference type="ARBA" id="ARBA00022827"/>
    </source>
</evidence>
<keyword evidence="4" id="KW-0521">NADP</keyword>
<accession>A0AAE1QTT6</accession>
<dbReference type="InterPro" id="IPR055275">
    <property type="entry name" value="Ferredox_Rdtase"/>
</dbReference>
<keyword evidence="3" id="KW-0274">FAD</keyword>
<comment type="cofactor">
    <cofactor evidence="1">
        <name>FAD</name>
        <dbReference type="ChEBI" id="CHEBI:57692"/>
    </cofactor>
</comment>
<dbReference type="PANTHER" id="PTHR48467">
    <property type="entry name" value="GLUTAMATE SYNTHASE 1 [NADH], CHLOROPLASTIC-LIKE"/>
    <property type="match status" value="1"/>
</dbReference>
<gene>
    <name evidence="7" type="ORF">RND71_041271</name>
</gene>
<feature type="compositionally biased region" description="Basic and acidic residues" evidence="6">
    <location>
        <begin position="65"/>
        <end position="81"/>
    </location>
</feature>
<keyword evidence="8" id="KW-1185">Reference proteome</keyword>
<comment type="caution">
    <text evidence="7">The sequence shown here is derived from an EMBL/GenBank/DDBJ whole genome shotgun (WGS) entry which is preliminary data.</text>
</comment>
<name>A0AAE1QTT6_9SOLA</name>
<evidence type="ECO:0000313" key="8">
    <source>
        <dbReference type="Proteomes" id="UP001291623"/>
    </source>
</evidence>
<evidence type="ECO:0000256" key="5">
    <source>
        <dbReference type="ARBA" id="ARBA00023002"/>
    </source>
</evidence>
<dbReference type="GO" id="GO:0016491">
    <property type="term" value="F:oxidoreductase activity"/>
    <property type="evidence" value="ECO:0007669"/>
    <property type="project" value="UniProtKB-KW"/>
</dbReference>
<dbReference type="Proteomes" id="UP001291623">
    <property type="component" value="Unassembled WGS sequence"/>
</dbReference>
<dbReference type="Gene3D" id="3.40.50.720">
    <property type="entry name" value="NAD(P)-binding Rossmann-like Domain"/>
    <property type="match status" value="1"/>
</dbReference>
<dbReference type="EMBL" id="JAVYJV010000023">
    <property type="protein sequence ID" value="KAK4339809.1"/>
    <property type="molecule type" value="Genomic_DNA"/>
</dbReference>
<keyword evidence="2" id="KW-0285">Flavoprotein</keyword>
<evidence type="ECO:0000313" key="7">
    <source>
        <dbReference type="EMBL" id="KAK4339809.1"/>
    </source>
</evidence>
<evidence type="ECO:0000256" key="4">
    <source>
        <dbReference type="ARBA" id="ARBA00022857"/>
    </source>
</evidence>
<keyword evidence="5" id="KW-0560">Oxidoreductase</keyword>
<proteinExistence type="predicted"/>
<feature type="region of interest" description="Disordered" evidence="6">
    <location>
        <begin position="65"/>
        <end position="85"/>
    </location>
</feature>
<organism evidence="7 8">
    <name type="scientific">Anisodus tanguticus</name>
    <dbReference type="NCBI Taxonomy" id="243964"/>
    <lineage>
        <taxon>Eukaryota</taxon>
        <taxon>Viridiplantae</taxon>
        <taxon>Streptophyta</taxon>
        <taxon>Embryophyta</taxon>
        <taxon>Tracheophyta</taxon>
        <taxon>Spermatophyta</taxon>
        <taxon>Magnoliopsida</taxon>
        <taxon>eudicotyledons</taxon>
        <taxon>Gunneridae</taxon>
        <taxon>Pentapetalae</taxon>
        <taxon>asterids</taxon>
        <taxon>lamiids</taxon>
        <taxon>Solanales</taxon>
        <taxon>Solanaceae</taxon>
        <taxon>Solanoideae</taxon>
        <taxon>Hyoscyameae</taxon>
        <taxon>Anisodus</taxon>
    </lineage>
</organism>
<dbReference type="PANTHER" id="PTHR48467:SF1">
    <property type="entry name" value="GLUTAMATE SYNTHASE 1 [NADH], CHLOROPLASTIC-LIKE"/>
    <property type="match status" value="1"/>
</dbReference>
<sequence length="93" mass="10347">MTTTFPVTPRFPPKEIVASISKDVVRGVVTSRSGLSKPGRQGLLELLDNRNVKIVPFGGWEKIDNEEKMKGSPKNKPREKLTSWQDLLEVATA</sequence>
<dbReference type="AlphaFoldDB" id="A0AAE1QTT6"/>
<evidence type="ECO:0000256" key="2">
    <source>
        <dbReference type="ARBA" id="ARBA00022630"/>
    </source>
</evidence>
<reference evidence="7" key="1">
    <citation type="submission" date="2023-12" db="EMBL/GenBank/DDBJ databases">
        <title>Genome assembly of Anisodus tanguticus.</title>
        <authorList>
            <person name="Wang Y.-J."/>
        </authorList>
    </citation>
    <scope>NUCLEOTIDE SEQUENCE</scope>
    <source>
        <strain evidence="7">KB-2021</strain>
        <tissue evidence="7">Leaf</tissue>
    </source>
</reference>
<protein>
    <submittedName>
        <fullName evidence="7">Uncharacterized protein</fullName>
    </submittedName>
</protein>
<evidence type="ECO:0000256" key="6">
    <source>
        <dbReference type="SAM" id="MobiDB-lite"/>
    </source>
</evidence>
<evidence type="ECO:0000256" key="1">
    <source>
        <dbReference type="ARBA" id="ARBA00001974"/>
    </source>
</evidence>